<dbReference type="GO" id="GO:0070478">
    <property type="term" value="P:nuclear-transcribed mRNA catabolic process, 3'-5' exonucleolytic nonsense-mediated decay"/>
    <property type="evidence" value="ECO:0007669"/>
    <property type="project" value="TreeGrafter"/>
</dbReference>
<dbReference type="Pfam" id="PF00271">
    <property type="entry name" value="Helicase_C"/>
    <property type="match status" value="1"/>
</dbReference>
<dbReference type="Proteomes" id="UP000006415">
    <property type="component" value="Unassembled WGS sequence"/>
</dbReference>
<dbReference type="PROSITE" id="PS51192">
    <property type="entry name" value="HELICASE_ATP_BIND_1"/>
    <property type="match status" value="1"/>
</dbReference>
<organism evidence="8 9">
    <name type="scientific">Scardovia wiggsiae F0424</name>
    <dbReference type="NCBI Taxonomy" id="857290"/>
    <lineage>
        <taxon>Bacteria</taxon>
        <taxon>Bacillati</taxon>
        <taxon>Actinomycetota</taxon>
        <taxon>Actinomycetes</taxon>
        <taxon>Bifidobacteriales</taxon>
        <taxon>Bifidobacteriaceae</taxon>
        <taxon>Scardovia</taxon>
    </lineage>
</organism>
<dbReference type="Pfam" id="PF08148">
    <property type="entry name" value="DSHCT"/>
    <property type="match status" value="1"/>
</dbReference>
<evidence type="ECO:0000256" key="5">
    <source>
        <dbReference type="SAM" id="MobiDB-lite"/>
    </source>
</evidence>
<evidence type="ECO:0000256" key="4">
    <source>
        <dbReference type="ARBA" id="ARBA00022840"/>
    </source>
</evidence>
<dbReference type="SUPFAM" id="SSF52540">
    <property type="entry name" value="P-loop containing nucleoside triphosphate hydrolases"/>
    <property type="match status" value="1"/>
</dbReference>
<dbReference type="GO" id="GO:0004386">
    <property type="term" value="F:helicase activity"/>
    <property type="evidence" value="ECO:0007669"/>
    <property type="project" value="UniProtKB-KW"/>
</dbReference>
<dbReference type="Pfam" id="PF00270">
    <property type="entry name" value="DEAD"/>
    <property type="match status" value="1"/>
</dbReference>
<evidence type="ECO:0000313" key="9">
    <source>
        <dbReference type="Proteomes" id="UP000006415"/>
    </source>
</evidence>
<protein>
    <recommendedName>
        <fullName evidence="10">DEAD/DEAH box helicase</fullName>
    </recommendedName>
</protein>
<dbReference type="InterPro" id="IPR050699">
    <property type="entry name" value="RNA-DNA_Helicase"/>
</dbReference>
<dbReference type="SMART" id="SM01142">
    <property type="entry name" value="DSHCT"/>
    <property type="match status" value="1"/>
</dbReference>
<keyword evidence="9" id="KW-1185">Reference proteome</keyword>
<dbReference type="GO" id="GO:0055087">
    <property type="term" value="C:Ski complex"/>
    <property type="evidence" value="ECO:0007669"/>
    <property type="project" value="TreeGrafter"/>
</dbReference>
<comment type="caution">
    <text evidence="8">The sequence shown here is derived from an EMBL/GenBank/DDBJ whole genome shotgun (WGS) entry which is preliminary data.</text>
</comment>
<accession>J0X208</accession>
<evidence type="ECO:0000259" key="7">
    <source>
        <dbReference type="PROSITE" id="PS51194"/>
    </source>
</evidence>
<dbReference type="GO" id="GO:0005524">
    <property type="term" value="F:ATP binding"/>
    <property type="evidence" value="ECO:0007669"/>
    <property type="project" value="UniProtKB-KW"/>
</dbReference>
<proteinExistence type="predicted"/>
<evidence type="ECO:0000259" key="6">
    <source>
        <dbReference type="PROSITE" id="PS51192"/>
    </source>
</evidence>
<dbReference type="Gene3D" id="3.40.50.300">
    <property type="entry name" value="P-loop containing nucleotide triphosphate hydrolases"/>
    <property type="match status" value="2"/>
</dbReference>
<feature type="domain" description="Helicase C-terminal" evidence="7">
    <location>
        <begin position="344"/>
        <end position="543"/>
    </location>
</feature>
<evidence type="ECO:0000256" key="1">
    <source>
        <dbReference type="ARBA" id="ARBA00022741"/>
    </source>
</evidence>
<dbReference type="SMART" id="SM00487">
    <property type="entry name" value="DEXDc"/>
    <property type="match status" value="1"/>
</dbReference>
<feature type="domain" description="Helicase ATP-binding" evidence="6">
    <location>
        <begin position="83"/>
        <end position="241"/>
    </location>
</feature>
<dbReference type="InterPro" id="IPR012961">
    <property type="entry name" value="Ski2/MTR4_C"/>
</dbReference>
<dbReference type="SMART" id="SM00490">
    <property type="entry name" value="HELICc"/>
    <property type="match status" value="1"/>
</dbReference>
<keyword evidence="3" id="KW-0347">Helicase</keyword>
<dbReference type="EMBL" id="AGZS01000001">
    <property type="protein sequence ID" value="EJD65416.1"/>
    <property type="molecule type" value="Genomic_DNA"/>
</dbReference>
<sequence>MCSQRCQDASSAKDCEVVLAVTHHKHYKNARHTATDTFSCNAGPSPAQKYQAFRERRRQEGTSAAQFAQSLPFGLDKFQRRALDDLESGNNLLVAAPTGAGKTVIADFAIHLAQQDNVKAFYTTPIKALSNQKYHELANRYGPDKVGLLTGDISINSQADIIVMTTEVLRNMLYEDSATLTALRYVILDEIHYLADRMRGQVWEEVIIHLPRTVKIVGLSATVSNVEDFARWIESVRGETSLVVSEKRPVPLIQEVLLQHDQKKEPRLVSLYLNGDTSAVNPELTALIKQWDHEAVRSSAGAGGKPYRRGRGGGAGTSSRQGSLKDSRNRPAARYAPKRWAVVDELDFLDMLPGIYFIFSRNGCDKAVEQCMRAGLQLTGDSEARRIRRIVDSMAEGRISRDDARALGFANFRNALEQGIAPHHAGMVALYREIVEKLFEQGLLKIVFATETLALGINMPARCVVVEKLEKFNGVSHETLSPGEFTQLTGRAGRRGIDSVGYAIVVDHRDFEPSTAAALSSKRVYPLHSSFRPTFNMAVNLLNLYDADTVRSTLDHSFAQWEAAKAAEKLISQIRAGRESIQGYEKAFACEYGDFASFMRLRMELTNAERSERRRLKHTSFKNKKAKDRAWRDLDSKIIRLREEEHSHPCRQCPDIKNHLRIGYKWAKLSQELDRLEDRYNSRTGTVSRQFDRICSVLAGLGYIEKSHGGEYAVCSRGQLLRRIYSENDITIAQVLISGVFDGLSPEEMAAVASGFVYESRTRGGSGFPRHFPGGSGGRIAKAAAGIAEIDEEIRWQCEDAGLDDAGELDFGLCEAIFDWTSGKSLAEILAGTELTGGDFVRSCKRTVDILIQLSKVGEYLDNPYTATVAQKAADLVNKGIVAYSGVDGD</sequence>
<dbReference type="PANTHER" id="PTHR12131:SF1">
    <property type="entry name" value="ATP-DEPENDENT RNA HELICASE SUPV3L1, MITOCHONDRIAL-RELATED"/>
    <property type="match status" value="1"/>
</dbReference>
<dbReference type="GO" id="GO:0003676">
    <property type="term" value="F:nucleic acid binding"/>
    <property type="evidence" value="ECO:0007669"/>
    <property type="project" value="InterPro"/>
</dbReference>
<dbReference type="GO" id="GO:0016787">
    <property type="term" value="F:hydrolase activity"/>
    <property type="evidence" value="ECO:0007669"/>
    <property type="project" value="UniProtKB-KW"/>
</dbReference>
<evidence type="ECO:0000256" key="2">
    <source>
        <dbReference type="ARBA" id="ARBA00022801"/>
    </source>
</evidence>
<evidence type="ECO:0008006" key="10">
    <source>
        <dbReference type="Google" id="ProtNLM"/>
    </source>
</evidence>
<dbReference type="Gene3D" id="1.10.3380.30">
    <property type="match status" value="1"/>
</dbReference>
<dbReference type="PROSITE" id="PS51194">
    <property type="entry name" value="HELICASE_CTER"/>
    <property type="match status" value="1"/>
</dbReference>
<dbReference type="HOGENOM" id="CLU_002902_4_1_11"/>
<dbReference type="STRING" id="857290.HMPREF9156_00180"/>
<dbReference type="CDD" id="cd18795">
    <property type="entry name" value="SF2_C_Ski2"/>
    <property type="match status" value="1"/>
</dbReference>
<dbReference type="InterPro" id="IPR014001">
    <property type="entry name" value="Helicase_ATP-bd"/>
</dbReference>
<gene>
    <name evidence="8" type="ORF">HMPREF9156_00180</name>
</gene>
<dbReference type="InterPro" id="IPR011545">
    <property type="entry name" value="DEAD/DEAH_box_helicase_dom"/>
</dbReference>
<feature type="region of interest" description="Disordered" evidence="5">
    <location>
        <begin position="297"/>
        <end position="331"/>
    </location>
</feature>
<reference evidence="8 9" key="1">
    <citation type="submission" date="2012-01" db="EMBL/GenBank/DDBJ databases">
        <title>The Genome Sequence of Scardovia wiggsiae F0424.</title>
        <authorList>
            <consortium name="The Broad Institute Genome Sequencing Platform"/>
            <person name="Earl A."/>
            <person name="Ward D."/>
            <person name="Feldgarden M."/>
            <person name="Gevers D."/>
            <person name="Izard J."/>
            <person name="Ganesan A."/>
            <person name="Baranova O.V."/>
            <person name="Blanton J.M."/>
            <person name="Tanner A.C."/>
            <person name="Mathney J."/>
            <person name="Dewhirst F.E."/>
            <person name="Young S.K."/>
            <person name="Zeng Q."/>
            <person name="Gargeya S."/>
            <person name="Fitzgerald M."/>
            <person name="Haas B."/>
            <person name="Abouelleil A."/>
            <person name="Alvarado L."/>
            <person name="Arachchi H.M."/>
            <person name="Berlin A."/>
            <person name="Chapman S.B."/>
            <person name="Gearin G."/>
            <person name="Goldberg J."/>
            <person name="Griggs A."/>
            <person name="Gujja S."/>
            <person name="Hansen M."/>
            <person name="Heiman D."/>
            <person name="Howarth C."/>
            <person name="Larimer J."/>
            <person name="Lui A."/>
            <person name="MacDonald P.J.P."/>
            <person name="McCowen C."/>
            <person name="Montmayeur A."/>
            <person name="Murphy C."/>
            <person name="Neiman D."/>
            <person name="Pearson M."/>
            <person name="Priest M."/>
            <person name="Roberts A."/>
            <person name="Saif S."/>
            <person name="Shea T."/>
            <person name="Sisk P."/>
            <person name="Stolte C."/>
            <person name="Sykes S."/>
            <person name="Wortman J."/>
            <person name="Nusbaum C."/>
            <person name="Birren B."/>
        </authorList>
    </citation>
    <scope>NUCLEOTIDE SEQUENCE [LARGE SCALE GENOMIC DNA]</scope>
    <source>
        <strain evidence="8 9">F0424</strain>
    </source>
</reference>
<dbReference type="AlphaFoldDB" id="J0X208"/>
<dbReference type="InterPro" id="IPR001650">
    <property type="entry name" value="Helicase_C-like"/>
</dbReference>
<evidence type="ECO:0000313" key="8">
    <source>
        <dbReference type="EMBL" id="EJD65416.1"/>
    </source>
</evidence>
<dbReference type="InterPro" id="IPR027417">
    <property type="entry name" value="P-loop_NTPase"/>
</dbReference>
<evidence type="ECO:0000256" key="3">
    <source>
        <dbReference type="ARBA" id="ARBA00022806"/>
    </source>
</evidence>
<name>J0X208_9BIFI</name>
<keyword evidence="1" id="KW-0547">Nucleotide-binding</keyword>
<keyword evidence="4" id="KW-0067">ATP-binding</keyword>
<dbReference type="OrthoDB" id="3229913at2"/>
<keyword evidence="2" id="KW-0378">Hydrolase</keyword>
<dbReference type="PANTHER" id="PTHR12131">
    <property type="entry name" value="ATP-DEPENDENT RNA AND DNA HELICASE"/>
    <property type="match status" value="1"/>
</dbReference>
<dbReference type="eggNOG" id="COG4581">
    <property type="taxonomic scope" value="Bacteria"/>
</dbReference>